<dbReference type="SMART" id="SM00220">
    <property type="entry name" value="S_TKc"/>
    <property type="match status" value="1"/>
</dbReference>
<evidence type="ECO:0000256" key="2">
    <source>
        <dbReference type="ARBA" id="ARBA00009903"/>
    </source>
</evidence>
<reference evidence="26 27" key="1">
    <citation type="submission" date="2019-09" db="EMBL/GenBank/DDBJ databases">
        <title>Bird 10,000 Genomes (B10K) Project - Family phase.</title>
        <authorList>
            <person name="Zhang G."/>
        </authorList>
    </citation>
    <scope>NUCLEOTIDE SEQUENCE [LARGE SCALE GENOMIC DNA]</scope>
    <source>
        <strain evidence="26">B10K-DU-021-33</strain>
        <tissue evidence="26">Mixed tissue sample</tissue>
    </source>
</reference>
<dbReference type="GO" id="GO:0005524">
    <property type="term" value="F:ATP binding"/>
    <property type="evidence" value="ECO:0007669"/>
    <property type="project" value="UniProtKB-UniRule"/>
</dbReference>
<evidence type="ECO:0000256" key="14">
    <source>
        <dbReference type="ARBA" id="ARBA00023054"/>
    </source>
</evidence>
<evidence type="ECO:0000256" key="20">
    <source>
        <dbReference type="SAM" id="MobiDB-lite"/>
    </source>
</evidence>
<feature type="compositionally biased region" description="Basic and acidic residues" evidence="20">
    <location>
        <begin position="1381"/>
        <end position="1394"/>
    </location>
</feature>
<evidence type="ECO:0000256" key="9">
    <source>
        <dbReference type="ARBA" id="ARBA00022741"/>
    </source>
</evidence>
<keyword evidence="14 19" id="KW-0175">Coiled coil</keyword>
<dbReference type="InterPro" id="IPR001180">
    <property type="entry name" value="CNH_dom"/>
</dbReference>
<dbReference type="GO" id="GO:0005737">
    <property type="term" value="C:cytoplasm"/>
    <property type="evidence" value="ECO:0007669"/>
    <property type="project" value="UniProtKB-SubCell"/>
</dbReference>
<feature type="domain" description="Phorbol-ester/DAG-type" evidence="23">
    <location>
        <begin position="1404"/>
        <end position="1453"/>
    </location>
</feature>
<feature type="coiled-coil region" evidence="19">
    <location>
        <begin position="442"/>
        <end position="586"/>
    </location>
</feature>
<dbReference type="FunFam" id="3.30.60.20:FF:000018">
    <property type="entry name" value="Citron rho-interacting serine/threonine kinase"/>
    <property type="match status" value="1"/>
</dbReference>
<dbReference type="SUPFAM" id="SSF56112">
    <property type="entry name" value="Protein kinase-like (PK-like)"/>
    <property type="match status" value="1"/>
</dbReference>
<feature type="coiled-coil region" evidence="19">
    <location>
        <begin position="631"/>
        <end position="1239"/>
    </location>
</feature>
<evidence type="ECO:0000259" key="22">
    <source>
        <dbReference type="PROSITE" id="PS50011"/>
    </source>
</evidence>
<dbReference type="FunFam" id="1.10.510.10:FF:000234">
    <property type="entry name" value="Citron rho-interacting serine/threonine kinase"/>
    <property type="match status" value="1"/>
</dbReference>
<dbReference type="PROSITE" id="PS00107">
    <property type="entry name" value="PROTEIN_KINASE_ATP"/>
    <property type="match status" value="1"/>
</dbReference>
<keyword evidence="10" id="KW-0863">Zinc-finger</keyword>
<evidence type="ECO:0000256" key="16">
    <source>
        <dbReference type="ARBA" id="ARBA00048679"/>
    </source>
</evidence>
<dbReference type="Pfam" id="PF00069">
    <property type="entry name" value="Pkinase"/>
    <property type="match status" value="1"/>
</dbReference>
<keyword evidence="12" id="KW-0862">Zinc</keyword>
<feature type="domain" description="Protein kinase" evidence="22">
    <location>
        <begin position="96"/>
        <end position="359"/>
    </location>
</feature>
<comment type="similarity">
    <text evidence="2">Belongs to the protein kinase superfamily. AGC Ser/Thr protein kinase family.</text>
</comment>
<evidence type="ECO:0000256" key="18">
    <source>
        <dbReference type="PROSITE-ProRule" id="PRU10141"/>
    </source>
</evidence>
<dbReference type="PANTHER" id="PTHR22988:SF71">
    <property type="entry name" value="CITRON RHO-INTERACTING KINASE"/>
    <property type="match status" value="1"/>
</dbReference>
<dbReference type="GO" id="GO:0004674">
    <property type="term" value="F:protein serine/threonine kinase activity"/>
    <property type="evidence" value="ECO:0007669"/>
    <property type="project" value="UniProtKB-KW"/>
</dbReference>
<feature type="region of interest" description="Disordered" evidence="20">
    <location>
        <begin position="1366"/>
        <end position="1394"/>
    </location>
</feature>
<dbReference type="PROSITE" id="PS00479">
    <property type="entry name" value="ZF_DAG_PE_1"/>
    <property type="match status" value="1"/>
</dbReference>
<evidence type="ECO:0000256" key="10">
    <source>
        <dbReference type="ARBA" id="ARBA00022771"/>
    </source>
</evidence>
<dbReference type="CDD" id="cd20814">
    <property type="entry name" value="CRIK"/>
    <property type="match status" value="1"/>
</dbReference>
<sequence length="2070" mass="237189">MLKFKCARNPVEAGPMEPITSRVSRLNLLFQGKPLFVTQQQMSPLSREGILDSLFVLFEECRNPALMKIKHVGNFVKKYAETIAELRELQPSVKDFEVKSVVGCGHFADVKVVREKVTGDVYAMKVTSKESLLAQEHVSFFEEERNILSQSTSPWIPQLQYAFQDKKNLYLVMEYQPGGDLLSLLNRYDDQLDESMVQFYLAELILAIHSVHQMGYVHRDIKPENVLIDRTGHIKLVDFGSAAKMTVNKTVNAKLPVGTPDYMAPEMLTGLNGDGKASYGPECDWWSLGIVAYEMIYGRSPFAEGTSAKTFNNIMNFQRFLKFPEDVKVSSEFLDLIQSLLCGQKERLGYEGLCCHPFFSKIDWNNIRNSPPPFVPTLKSDDDTSNFDEPEKNSRVLPSTCQLNPAGFSGEDLPFVGFSFIKALGILRSESVFSSVDSPAKVSSMEKKLLLKSKELQEAQDKCHKMEQEMTRLHRRVSEVEAVLSQKEVELKASETQRSLLEQDLATYITECSSLKRSLEQARMEVSQEDDKALQLLHDIREQSRKLQEIKEQEYQAQVEEMRLMMNQLEEDLISARRRSDLYESELRESRLAAEEFKRKATECHNKLQKVVKDQGKNESGELYCKLEKINTEQQAKIQELQEKLTKAVKASSEATELLQNIRQAKERAEKELEKLQNREDSNESMKKKLLEAEERRHSLENQVKRLETVERRENRLKEDIQTKSQQIQQMAEKILELEEKHREAQIAAQHLELQLKQKEQFYEEKLKVLENQMKKDLADKEALENMLRRHEEEAREKCKVLAEQKAMINAMDSKIRSLEQRIVELSEANKLAANSSLFTQRNMKAQEEMISELRQQKFYLETQAGKLEAQNRKLEEQLEKMSHQDHTDKNRLLELETRLREVSLEHEEQKLELKRQLTELQLTLQERESQITGLQAARTALENQLREAKTELEETTAEAEEEIQALTAHRDEIQRKFEALRNSCTVITDLEEQLNQLTEDNAELNNQNFFLSKQLDEASGANDEVVQLRSEVDHLRREITEREMQLTSQKQTMEALKTTCTMLEEQVMDLEALNDELLEKERQWEAWRSVLGDEKSQFECRVRELQRMLDTEKQSRVRADQRITESRQVVELAVKEHKAEILALQQALKEQKLKAESLSDKLNDLEKKHAMLEMNARSLQQKLETERELKQRLLEEQAKLQQQMDLQKNHIFRLTQGLQEALDRADLLKTERSDLEYQLENIQVLYSHEKVKMEGTISQQTKLIDFLQAKMDQPAKKKKGLFSRRKEDPSLPTQVPLQYNELKVALEKEKARSAELEEALQKTRIELRSAREEAAHRKISDHPHPSTPATARQQIIMSAIVRSPEHQPTPISLLAPPSSRRKESSTPEEYSRRLKERMHHNIPHRFNVGLNMRATKCAVCLDTVHFGRQASKCLECQVMCHPKCSTCLPATCGLPTEYATHFSEAFCRDKMNSPGLQLKEPSSSLRLEGWMKVPRNNKRGQQGWDRKYIVLEGTKVLIYDAEAREAGQRPLEEFELCLPDGDVTVHGAVGATELTNTAKTDVPYILKLESHPHTTCWPGRTLYLLAPSFPDKQRWVTALESIVAGGRVSREKAEADAKLLGNSLLKLEGEDRLDINCTMPFSDQVVLVGAEEGLYALNVLKNSLTHIPGMGAVFQIHLIKDLEKLLMIAGEERALCLVDVKKVKQSLAQSHLPAQPDVSPNVFETVKGCHLFAAGKVENGLCICAAMPNKVVVLRYNESLSKFCIRKEIETSEPCSCIHLTTYSIIIGTNKFYEIEMKQYTLEEFLDKNDHTLASAVFAASTNSFPVSIVQVNPTGQREEYLLCFHEFGVFVDSYGRRSRTDDLKWNRLPLAFAYREPYLFVTHFNSLEVIEIQARASLGTPARAHLEIPNPRYLGPAISSGAIYLASSYQDKLRVICCKGNLVKENNNEQHHRGSSATRSSPNKRGPPTYNEHITKRVASSPGPPEGPSHPREPSTPHRYREGRTELRRDKSPGRPLEREKSPGRLLSTRRERSPGRLFDESSRGRMPVSGARTPLAQVNKVSQEPGE</sequence>
<dbReference type="InterPro" id="IPR008271">
    <property type="entry name" value="Ser/Thr_kinase_AS"/>
</dbReference>
<dbReference type="InterPro" id="IPR017441">
    <property type="entry name" value="Protein_kinase_ATP_BS"/>
</dbReference>
<accession>A0A7K5N7W5</accession>
<dbReference type="Gene3D" id="1.20.5.340">
    <property type="match status" value="1"/>
</dbReference>
<organism evidence="26 27">
    <name type="scientific">Chroicocephalus maculipennis</name>
    <name type="common">Brown-hooded gull</name>
    <name type="synonym">Larus maculipennis</name>
    <dbReference type="NCBI Taxonomy" id="287016"/>
    <lineage>
        <taxon>Eukaryota</taxon>
        <taxon>Metazoa</taxon>
        <taxon>Chordata</taxon>
        <taxon>Craniata</taxon>
        <taxon>Vertebrata</taxon>
        <taxon>Euteleostomi</taxon>
        <taxon>Archelosauria</taxon>
        <taxon>Archosauria</taxon>
        <taxon>Dinosauria</taxon>
        <taxon>Saurischia</taxon>
        <taxon>Theropoda</taxon>
        <taxon>Coelurosauria</taxon>
        <taxon>Aves</taxon>
        <taxon>Neognathae</taxon>
        <taxon>Neoaves</taxon>
        <taxon>Charadriiformes</taxon>
        <taxon>Laridae</taxon>
        <taxon>Chroicocephalus</taxon>
    </lineage>
</organism>
<evidence type="ECO:0000256" key="17">
    <source>
        <dbReference type="ARBA" id="ARBA00071964"/>
    </source>
</evidence>
<dbReference type="EC" id="2.7.11.1" evidence="3"/>
<comment type="caution">
    <text evidence="26">The sequence shown here is derived from an EMBL/GenBank/DDBJ whole genome shotgun (WGS) entry which is preliminary data.</text>
</comment>
<feature type="compositionally biased region" description="Basic and acidic residues" evidence="20">
    <location>
        <begin position="1991"/>
        <end position="2046"/>
    </location>
</feature>
<keyword evidence="4" id="KW-0963">Cytoplasm</keyword>
<comment type="catalytic activity">
    <reaction evidence="16">
        <text>L-seryl-[protein] + ATP = O-phospho-L-seryl-[protein] + ADP + H(+)</text>
        <dbReference type="Rhea" id="RHEA:17989"/>
        <dbReference type="Rhea" id="RHEA-COMP:9863"/>
        <dbReference type="Rhea" id="RHEA-COMP:11604"/>
        <dbReference type="ChEBI" id="CHEBI:15378"/>
        <dbReference type="ChEBI" id="CHEBI:29999"/>
        <dbReference type="ChEBI" id="CHEBI:30616"/>
        <dbReference type="ChEBI" id="CHEBI:83421"/>
        <dbReference type="ChEBI" id="CHEBI:456216"/>
        <dbReference type="EC" id="2.7.11.1"/>
    </reaction>
</comment>
<feature type="non-terminal residue" evidence="26">
    <location>
        <position position="1"/>
    </location>
</feature>
<dbReference type="InterPro" id="IPR000961">
    <property type="entry name" value="AGC-kinase_C"/>
</dbReference>
<dbReference type="GO" id="GO:0000281">
    <property type="term" value="P:mitotic cytokinesis"/>
    <property type="evidence" value="ECO:0007669"/>
    <property type="project" value="InterPro"/>
</dbReference>
<evidence type="ECO:0000256" key="5">
    <source>
        <dbReference type="ARBA" id="ARBA00022527"/>
    </source>
</evidence>
<dbReference type="SUPFAM" id="SSF57889">
    <property type="entry name" value="Cysteine-rich domain"/>
    <property type="match status" value="1"/>
</dbReference>
<keyword evidence="27" id="KW-1185">Reference proteome</keyword>
<evidence type="ECO:0000256" key="8">
    <source>
        <dbReference type="ARBA" id="ARBA00022723"/>
    </source>
</evidence>
<dbReference type="InterPro" id="IPR011009">
    <property type="entry name" value="Kinase-like_dom_sf"/>
</dbReference>
<dbReference type="Gene3D" id="3.30.200.20">
    <property type="entry name" value="Phosphorylase Kinase, domain 1"/>
    <property type="match status" value="1"/>
</dbReference>
<dbReference type="SMART" id="SM00036">
    <property type="entry name" value="CNH"/>
    <property type="match status" value="1"/>
</dbReference>
<feature type="domain" description="AGC-kinase C-terminal" evidence="25">
    <location>
        <begin position="360"/>
        <end position="430"/>
    </location>
</feature>
<keyword evidence="7" id="KW-0808">Transferase</keyword>
<dbReference type="InterPro" id="IPR002219">
    <property type="entry name" value="PKC_DAG/PE"/>
</dbReference>
<dbReference type="InterPro" id="IPR046349">
    <property type="entry name" value="C1-like_sf"/>
</dbReference>
<keyword evidence="11 26" id="KW-0418">Kinase</keyword>
<evidence type="ECO:0000256" key="15">
    <source>
        <dbReference type="ARBA" id="ARBA00047899"/>
    </source>
</evidence>
<keyword evidence="13 18" id="KW-0067">ATP-binding</keyword>
<dbReference type="Proteomes" id="UP000524558">
    <property type="component" value="Unassembled WGS sequence"/>
</dbReference>
<dbReference type="CDD" id="cd05601">
    <property type="entry name" value="STKc_CRIK"/>
    <property type="match status" value="1"/>
</dbReference>
<dbReference type="SUPFAM" id="SSF50729">
    <property type="entry name" value="PH domain-like"/>
    <property type="match status" value="1"/>
</dbReference>
<evidence type="ECO:0000256" key="7">
    <source>
        <dbReference type="ARBA" id="ARBA00022679"/>
    </source>
</evidence>
<dbReference type="PROSITE" id="PS50081">
    <property type="entry name" value="ZF_DAG_PE_2"/>
    <property type="match status" value="1"/>
</dbReference>
<dbReference type="FunFam" id="2.30.29.30:FF:000081">
    <property type="entry name" value="Citron rho-interacting serine/threonine kinase"/>
    <property type="match status" value="1"/>
</dbReference>
<dbReference type="Gene3D" id="3.30.60.20">
    <property type="match status" value="1"/>
</dbReference>
<evidence type="ECO:0000256" key="4">
    <source>
        <dbReference type="ARBA" id="ARBA00022490"/>
    </source>
</evidence>
<dbReference type="SMART" id="SM00233">
    <property type="entry name" value="PH"/>
    <property type="match status" value="1"/>
</dbReference>
<dbReference type="Gene3D" id="1.10.510.10">
    <property type="entry name" value="Transferase(Phosphotransferase) domain 1"/>
    <property type="match status" value="1"/>
</dbReference>
<dbReference type="SMART" id="SM00109">
    <property type="entry name" value="C1"/>
    <property type="match status" value="1"/>
</dbReference>
<dbReference type="SMART" id="SM00133">
    <property type="entry name" value="S_TK_X"/>
    <property type="match status" value="1"/>
</dbReference>
<evidence type="ECO:0000256" key="19">
    <source>
        <dbReference type="SAM" id="Coils"/>
    </source>
</evidence>
<evidence type="ECO:0000259" key="21">
    <source>
        <dbReference type="PROSITE" id="PS50003"/>
    </source>
</evidence>
<dbReference type="EMBL" id="VYZF01000260">
    <property type="protein sequence ID" value="NWT39101.1"/>
    <property type="molecule type" value="Genomic_DNA"/>
</dbReference>
<protein>
    <recommendedName>
        <fullName evidence="17">Citron Rho-interacting kinase</fullName>
        <ecNumber evidence="3">2.7.11.1</ecNumber>
    </recommendedName>
</protein>
<comment type="catalytic activity">
    <reaction evidence="15">
        <text>L-threonyl-[protein] + ATP = O-phospho-L-threonyl-[protein] + ADP + H(+)</text>
        <dbReference type="Rhea" id="RHEA:46608"/>
        <dbReference type="Rhea" id="RHEA-COMP:11060"/>
        <dbReference type="Rhea" id="RHEA-COMP:11605"/>
        <dbReference type="ChEBI" id="CHEBI:15378"/>
        <dbReference type="ChEBI" id="CHEBI:30013"/>
        <dbReference type="ChEBI" id="CHEBI:30616"/>
        <dbReference type="ChEBI" id="CHEBI:61977"/>
        <dbReference type="ChEBI" id="CHEBI:456216"/>
        <dbReference type="EC" id="2.7.11.1"/>
    </reaction>
</comment>
<evidence type="ECO:0000259" key="23">
    <source>
        <dbReference type="PROSITE" id="PS50081"/>
    </source>
</evidence>
<dbReference type="InterPro" id="IPR001849">
    <property type="entry name" value="PH_domain"/>
</dbReference>
<dbReference type="PROSITE" id="PS51285">
    <property type="entry name" value="AGC_KINASE_CTER"/>
    <property type="match status" value="1"/>
</dbReference>
<feature type="region of interest" description="Disordered" evidence="20">
    <location>
        <begin position="1949"/>
        <end position="2070"/>
    </location>
</feature>
<feature type="domain" description="PH" evidence="21">
    <location>
        <begin position="1485"/>
        <end position="1605"/>
    </location>
</feature>
<dbReference type="FunFam" id="1.10.287.1490:FF:000011">
    <property type="entry name" value="citron Rho-interacting kinase isoform X3"/>
    <property type="match status" value="1"/>
</dbReference>
<keyword evidence="5" id="KW-0723">Serine/threonine-protein kinase</keyword>
<feature type="domain" description="CNH" evidence="24">
    <location>
        <begin position="1633"/>
        <end position="1923"/>
    </location>
</feature>
<dbReference type="Gene3D" id="1.10.287.1490">
    <property type="match status" value="1"/>
</dbReference>
<evidence type="ECO:0000313" key="27">
    <source>
        <dbReference type="Proteomes" id="UP000524558"/>
    </source>
</evidence>
<evidence type="ECO:0000256" key="6">
    <source>
        <dbReference type="ARBA" id="ARBA00022553"/>
    </source>
</evidence>
<dbReference type="Pfam" id="PF00780">
    <property type="entry name" value="CNH"/>
    <property type="match status" value="1"/>
</dbReference>
<dbReference type="PROSITE" id="PS50003">
    <property type="entry name" value="PH_DOMAIN"/>
    <property type="match status" value="1"/>
</dbReference>
<dbReference type="InterPro" id="IPR037708">
    <property type="entry name" value="CRIK_dom"/>
</dbReference>
<name>A0A7K5N7W5_CHRMC</name>
<keyword evidence="6" id="KW-0597">Phosphoprotein</keyword>
<dbReference type="FunFam" id="3.30.200.20:FF:000224">
    <property type="entry name" value="Citron rho-interacting serine/threonine kinase"/>
    <property type="match status" value="1"/>
</dbReference>
<feature type="non-terminal residue" evidence="26">
    <location>
        <position position="2070"/>
    </location>
</feature>
<evidence type="ECO:0000256" key="11">
    <source>
        <dbReference type="ARBA" id="ARBA00022777"/>
    </source>
</evidence>
<dbReference type="InterPro" id="IPR050839">
    <property type="entry name" value="Rho-assoc_Ser/Thr_Kinase"/>
</dbReference>
<keyword evidence="9 18" id="KW-0547">Nucleotide-binding</keyword>
<keyword evidence="8" id="KW-0479">Metal-binding</keyword>
<evidence type="ECO:0000256" key="12">
    <source>
        <dbReference type="ARBA" id="ARBA00022833"/>
    </source>
</evidence>
<comment type="subcellular location">
    <subcellularLocation>
        <location evidence="1">Cytoplasm</location>
    </subcellularLocation>
</comment>
<gene>
    <name evidence="26" type="primary">Cit</name>
    <name evidence="26" type="ORF">CHRMAC_R10478</name>
</gene>
<feature type="coiled-coil region" evidence="19">
    <location>
        <begin position="1300"/>
        <end position="1334"/>
    </location>
</feature>
<evidence type="ECO:0000256" key="1">
    <source>
        <dbReference type="ARBA" id="ARBA00004496"/>
    </source>
</evidence>
<evidence type="ECO:0000256" key="13">
    <source>
        <dbReference type="ARBA" id="ARBA00022840"/>
    </source>
</evidence>
<evidence type="ECO:0000313" key="26">
    <source>
        <dbReference type="EMBL" id="NWT39101.1"/>
    </source>
</evidence>
<dbReference type="InterPro" id="IPR000719">
    <property type="entry name" value="Prot_kinase_dom"/>
</dbReference>
<dbReference type="Gene3D" id="2.30.29.30">
    <property type="entry name" value="Pleckstrin-homology domain (PH domain)/Phosphotyrosine-binding domain (PTB)"/>
    <property type="match status" value="1"/>
</dbReference>
<evidence type="ECO:0000256" key="3">
    <source>
        <dbReference type="ARBA" id="ARBA00012513"/>
    </source>
</evidence>
<dbReference type="PROSITE" id="PS50011">
    <property type="entry name" value="PROTEIN_KINASE_DOM"/>
    <property type="match status" value="1"/>
</dbReference>
<proteinExistence type="inferred from homology"/>
<dbReference type="GO" id="GO:0008270">
    <property type="term" value="F:zinc ion binding"/>
    <property type="evidence" value="ECO:0007669"/>
    <property type="project" value="UniProtKB-KW"/>
</dbReference>
<dbReference type="PROSITE" id="PS00108">
    <property type="entry name" value="PROTEIN_KINASE_ST"/>
    <property type="match status" value="1"/>
</dbReference>
<evidence type="ECO:0000259" key="25">
    <source>
        <dbReference type="PROSITE" id="PS51285"/>
    </source>
</evidence>
<dbReference type="PANTHER" id="PTHR22988">
    <property type="entry name" value="MYOTONIC DYSTROPHY S/T KINASE-RELATED"/>
    <property type="match status" value="1"/>
</dbReference>
<evidence type="ECO:0000259" key="24">
    <source>
        <dbReference type="PROSITE" id="PS50219"/>
    </source>
</evidence>
<dbReference type="PIRSF" id="PIRSF038145">
    <property type="entry name" value="Citron_Rho-interacting_kinase"/>
    <property type="match status" value="1"/>
</dbReference>
<dbReference type="Pfam" id="PF00169">
    <property type="entry name" value="PH"/>
    <property type="match status" value="1"/>
</dbReference>
<dbReference type="PROSITE" id="PS50219">
    <property type="entry name" value="CNH"/>
    <property type="match status" value="1"/>
</dbReference>
<dbReference type="InterPro" id="IPR011993">
    <property type="entry name" value="PH-like_dom_sf"/>
</dbReference>
<dbReference type="InterPro" id="IPR017405">
    <property type="entry name" value="Citron_Rho-interacting_kinase"/>
</dbReference>
<feature type="binding site" evidence="18">
    <location>
        <position position="125"/>
    </location>
    <ligand>
        <name>ATP</name>
        <dbReference type="ChEBI" id="CHEBI:30616"/>
    </ligand>
</feature>